<feature type="transmembrane region" description="Helical" evidence="1">
    <location>
        <begin position="73"/>
        <end position="98"/>
    </location>
</feature>
<feature type="transmembrane region" description="Helical" evidence="1">
    <location>
        <begin position="110"/>
        <end position="129"/>
    </location>
</feature>
<keyword evidence="1" id="KW-0812">Transmembrane</keyword>
<dbReference type="EMBL" id="CP014862">
    <property type="protein sequence ID" value="ASJ01779.1"/>
    <property type="molecule type" value="Genomic_DNA"/>
</dbReference>
<feature type="transmembrane region" description="Helical" evidence="1">
    <location>
        <begin position="7"/>
        <end position="28"/>
    </location>
</feature>
<evidence type="ECO:0000313" key="2">
    <source>
        <dbReference type="EMBL" id="ASJ01779.1"/>
    </source>
</evidence>
<dbReference type="KEGG" id="tprf:A3L09_00125"/>
<dbReference type="RefSeq" id="WP_088857048.1">
    <property type="nucleotide sequence ID" value="NZ_CP014862.1"/>
</dbReference>
<evidence type="ECO:0000256" key="1">
    <source>
        <dbReference type="SAM" id="Phobius"/>
    </source>
</evidence>
<feature type="transmembrane region" description="Helical" evidence="1">
    <location>
        <begin position="172"/>
        <end position="189"/>
    </location>
</feature>
<gene>
    <name evidence="2" type="ORF">A3L09_00125</name>
</gene>
<dbReference type="GeneID" id="33318768"/>
<proteinExistence type="predicted"/>
<feature type="transmembrane region" description="Helical" evidence="1">
    <location>
        <begin position="298"/>
        <end position="316"/>
    </location>
</feature>
<name>A0A2Z2M8V4_THEPR</name>
<sequence length="341" mass="38162">MNKEKSLDVGILIAIISVLSGSLLNSKIVEDIIEKVSKTVVVFFIEIAFLMLFSSSVYYIASVRLSKEEYNDVATMQVLVSLGILAGLTMFWASLYIVSANPQNIGLGKLITVYILLFVVLLILIYSQFNWRSCLRNVQKLFGIVVDTQSTLDIGMAALSVVLLIALVYNGLSHALTLLFIVMLPAFGIKIEDEAQKVGANKVKLYRSGLLLLSISTGAILGIAYLVQNLNRCRFTWSPRSILDIIIILYTVYVFLQVGRSKFNELNVDFAEVLGISLIVMIGYYQKWKQSSPPPSCFAFLEFTLLLYAILAIPTYGEELRRFSTHVNQKIAKKDQRKLSE</sequence>
<dbReference type="OrthoDB" id="385990at2157"/>
<protein>
    <submittedName>
        <fullName evidence="2">Uncharacterized protein</fullName>
    </submittedName>
</protein>
<organism evidence="2 3">
    <name type="scientific">Thermococcus profundus</name>
    <dbReference type="NCBI Taxonomy" id="49899"/>
    <lineage>
        <taxon>Archaea</taxon>
        <taxon>Methanobacteriati</taxon>
        <taxon>Methanobacteriota</taxon>
        <taxon>Thermococci</taxon>
        <taxon>Thermococcales</taxon>
        <taxon>Thermococcaceae</taxon>
        <taxon>Thermococcus</taxon>
    </lineage>
</organism>
<reference evidence="2 3" key="1">
    <citation type="submission" date="2016-03" db="EMBL/GenBank/DDBJ databases">
        <title>Complete genome sequence of Thermococcus profundus strain DT5432.</title>
        <authorList>
            <person name="Oger P.M."/>
        </authorList>
    </citation>
    <scope>NUCLEOTIDE SEQUENCE [LARGE SCALE GENOMIC DNA]</scope>
    <source>
        <strain evidence="2 3">DT 5432</strain>
    </source>
</reference>
<feature type="transmembrane region" description="Helical" evidence="1">
    <location>
        <begin position="239"/>
        <end position="256"/>
    </location>
</feature>
<dbReference type="AlphaFoldDB" id="A0A2Z2M8V4"/>
<feature type="transmembrane region" description="Helical" evidence="1">
    <location>
        <begin position="210"/>
        <end position="227"/>
    </location>
</feature>
<feature type="transmembrane region" description="Helical" evidence="1">
    <location>
        <begin position="40"/>
        <end position="61"/>
    </location>
</feature>
<accession>A0A2Z2M8V4</accession>
<feature type="transmembrane region" description="Helical" evidence="1">
    <location>
        <begin position="268"/>
        <end position="286"/>
    </location>
</feature>
<keyword evidence="1" id="KW-0472">Membrane</keyword>
<keyword evidence="1" id="KW-1133">Transmembrane helix</keyword>
<evidence type="ECO:0000313" key="3">
    <source>
        <dbReference type="Proteomes" id="UP000250179"/>
    </source>
</evidence>
<dbReference type="Proteomes" id="UP000250179">
    <property type="component" value="Chromosome"/>
</dbReference>
<keyword evidence="3" id="KW-1185">Reference proteome</keyword>